<gene>
    <name evidence="3" type="ordered locus">mlr7156</name>
</gene>
<sequence>MKNSSVRLSDQSQLGGAPVIIDTHLHLIDRSALRYPWLAGVPQLNRDFSYEDYATEAQRVGVERVLHMEVDVDPADIEVETARVEGLSRQAGSMLVGAIASCRPEDADFPAYLERQRTNPFVKGFRRVLHVVPDDLSEGAVFRDNIKRLGGIGLTFDLVVLPHQIPKAIALADLAPDVQFVLDHCGVPDIKGGAEHPWRAHMSEIARRPNVMAKISGVVAYADPVNWTVGTLRPYVEHTIAAFGWDRIVWGSDWPVCTLGGGLSTWVAATHALLSGCSIAERDRLLSGNARKLWRLE</sequence>
<evidence type="ECO:0000256" key="1">
    <source>
        <dbReference type="ARBA" id="ARBA00038310"/>
    </source>
</evidence>
<proteinExistence type="inferred from homology"/>
<dbReference type="SUPFAM" id="SSF51556">
    <property type="entry name" value="Metallo-dependent hydrolases"/>
    <property type="match status" value="1"/>
</dbReference>
<comment type="similarity">
    <text evidence="1">Belongs to the metallo-dependent hydrolases superfamily.</text>
</comment>
<dbReference type="Gene3D" id="3.20.20.140">
    <property type="entry name" value="Metal-dependent hydrolases"/>
    <property type="match status" value="1"/>
</dbReference>
<dbReference type="EMBL" id="BA000012">
    <property type="protein sequence ID" value="BAB53315.1"/>
    <property type="molecule type" value="Genomic_DNA"/>
</dbReference>
<dbReference type="PANTHER" id="PTHR43569:SF2">
    <property type="entry name" value="AMIDOHYDROLASE-RELATED DOMAIN-CONTAINING PROTEIN"/>
    <property type="match status" value="1"/>
</dbReference>
<dbReference type="KEGG" id="mlo:mlr7156"/>
<dbReference type="InterPro" id="IPR032466">
    <property type="entry name" value="Metal_Hydrolase"/>
</dbReference>
<dbReference type="PANTHER" id="PTHR43569">
    <property type="entry name" value="AMIDOHYDROLASE"/>
    <property type="match status" value="1"/>
</dbReference>
<feature type="domain" description="Amidohydrolase-related" evidence="2">
    <location>
        <begin position="21"/>
        <end position="296"/>
    </location>
</feature>
<evidence type="ECO:0000259" key="2">
    <source>
        <dbReference type="Pfam" id="PF04909"/>
    </source>
</evidence>
<accession>Q986Y8</accession>
<dbReference type="eggNOG" id="COG3618">
    <property type="taxonomic scope" value="Bacteria"/>
</dbReference>
<evidence type="ECO:0000313" key="4">
    <source>
        <dbReference type="Proteomes" id="UP000000552"/>
    </source>
</evidence>
<organism evidence="3 4">
    <name type="scientific">Mesorhizobium japonicum (strain LMG 29417 / CECT 9101 / MAFF 303099)</name>
    <name type="common">Mesorhizobium loti (strain MAFF 303099)</name>
    <dbReference type="NCBI Taxonomy" id="266835"/>
    <lineage>
        <taxon>Bacteria</taxon>
        <taxon>Pseudomonadati</taxon>
        <taxon>Pseudomonadota</taxon>
        <taxon>Alphaproteobacteria</taxon>
        <taxon>Hyphomicrobiales</taxon>
        <taxon>Phyllobacteriaceae</taxon>
        <taxon>Mesorhizobium</taxon>
    </lineage>
</organism>
<evidence type="ECO:0000313" key="3">
    <source>
        <dbReference type="EMBL" id="BAB53315.1"/>
    </source>
</evidence>
<protein>
    <submittedName>
        <fullName evidence="3">Mlr7156 protein</fullName>
    </submittedName>
</protein>
<dbReference type="HOGENOM" id="CLU_044590_3_0_5"/>
<reference evidence="3 4" key="1">
    <citation type="journal article" date="2000" name="DNA Res.">
        <title>Complete genome structure of the nitrogen-fixing symbiotic bacterium Mesorhizobium loti.</title>
        <authorList>
            <person name="Kaneko T."/>
            <person name="Nakamura Y."/>
            <person name="Sato S."/>
            <person name="Asamizu E."/>
            <person name="Kato T."/>
            <person name="Sasamoto S."/>
            <person name="Watanabe A."/>
            <person name="Idesawa K."/>
            <person name="Ishikawa A."/>
            <person name="Kawashima K."/>
            <person name="Kimura T."/>
            <person name="Kishida Y."/>
            <person name="Kiyokawa C."/>
            <person name="Kohara M."/>
            <person name="Matsumoto M."/>
            <person name="Matsuno A."/>
            <person name="Mochizuki Y."/>
            <person name="Nakayama S."/>
            <person name="Nakazaki N."/>
            <person name="Shimpo S."/>
            <person name="Sugimoto M."/>
            <person name="Takeuchi C."/>
            <person name="Yamada M."/>
            <person name="Tabata S."/>
        </authorList>
    </citation>
    <scope>NUCLEOTIDE SEQUENCE [LARGE SCALE GENOMIC DNA]</scope>
    <source>
        <strain evidence="4">LMG 29417 / CECT 9101 / MAFF 303099</strain>
    </source>
</reference>
<dbReference type="GO" id="GO:0016787">
    <property type="term" value="F:hydrolase activity"/>
    <property type="evidence" value="ECO:0007669"/>
    <property type="project" value="InterPro"/>
</dbReference>
<dbReference type="AlphaFoldDB" id="Q986Y8"/>
<name>Q986Y8_RHILO</name>
<dbReference type="Pfam" id="PF04909">
    <property type="entry name" value="Amidohydro_2"/>
    <property type="match status" value="1"/>
</dbReference>
<dbReference type="InterPro" id="IPR006680">
    <property type="entry name" value="Amidohydro-rel"/>
</dbReference>
<dbReference type="Proteomes" id="UP000000552">
    <property type="component" value="Chromosome"/>
</dbReference>
<dbReference type="InterPro" id="IPR052350">
    <property type="entry name" value="Metallo-dep_Lactonases"/>
</dbReference>